<accession>A0A0G3XCB4</accession>
<evidence type="ECO:0000313" key="2">
    <source>
        <dbReference type="Proteomes" id="UP000035287"/>
    </source>
</evidence>
<evidence type="ECO:0000313" key="1">
    <source>
        <dbReference type="EMBL" id="AKM08832.1"/>
    </source>
</evidence>
<reference evidence="1 2" key="1">
    <citation type="submission" date="2015-06" db="EMBL/GenBank/DDBJ databases">
        <authorList>
            <person name="Zeng Y."/>
            <person name="Huang Y."/>
        </authorList>
    </citation>
    <scope>NUCLEOTIDE SEQUENCE [LARGE SCALE GENOMIC DNA]</scope>
    <source>
        <strain evidence="1 2">PQ-2</strain>
    </source>
</reference>
<dbReference type="Proteomes" id="UP000035287">
    <property type="component" value="Chromosome"/>
</dbReference>
<sequence>MPAPSLVGQILQEQRIHRALEANMQMRHFAFRQGEHLHVSIGHALENARDVFLVAGEAVHRLG</sequence>
<keyword evidence="2" id="KW-1185">Reference proteome</keyword>
<protein>
    <submittedName>
        <fullName evidence="1">Uncharacterized protein</fullName>
    </submittedName>
</protein>
<gene>
    <name evidence="1" type="ORF">AB433_00650</name>
</gene>
<name>A0A0G3XCB4_9SPHN</name>
<dbReference type="EMBL" id="CP011770">
    <property type="protein sequence ID" value="AKM08832.1"/>
    <property type="molecule type" value="Genomic_DNA"/>
</dbReference>
<proteinExistence type="predicted"/>
<organism evidence="1 2">
    <name type="scientific">Croceicoccus naphthovorans</name>
    <dbReference type="NCBI Taxonomy" id="1348774"/>
    <lineage>
        <taxon>Bacteria</taxon>
        <taxon>Pseudomonadati</taxon>
        <taxon>Pseudomonadota</taxon>
        <taxon>Alphaproteobacteria</taxon>
        <taxon>Sphingomonadales</taxon>
        <taxon>Erythrobacteraceae</taxon>
        <taxon>Croceicoccus</taxon>
    </lineage>
</organism>
<dbReference type="KEGG" id="cna:AB433_00650"/>
<dbReference type="AlphaFoldDB" id="A0A0G3XCB4"/>